<dbReference type="InterPro" id="IPR006860">
    <property type="entry name" value="FecR"/>
</dbReference>
<sequence>MDNYKLIKKFLANQCDSEEAQRAIDLLEKDGQLCDTFLTKEEWDLPAEAKHETAPLKQEIWRNIQHETVPAQRKITAWRPWLIAACIAFIAVMSAILVFRLAENDHHQGQHVAMLDQRTLTNSTDHIQKYKFPDNSLISLYPGATLSFFANFQQERSITLTGKANFKVAKDAAHPFKVICGTISTTALGTEFLIDQQGQKINVRLFEGKVVIKSIHNLMPLPDTYLNAGEQFWVDAYTGKFSVQSSANDATGFGPAKTTHLTDVKPATLQFRNQSLAEVVDQLSIRFHAPIDVAHKDMANKFFTGNFSEQDQLYDILNLIARATNMKLKRDKNRLSLSSMQQDALQENPKILGPGASEDSSNPRTEGYRESVFAQVPLQEVIQSLQQLYRVPIDIVGVNLTDYYFTGTVSANDSIEDILLYLCKMNNLNLKSVQGRYQIGPNKK</sequence>
<dbReference type="InterPro" id="IPR032508">
    <property type="entry name" value="FecR_C"/>
</dbReference>
<evidence type="ECO:0000259" key="4">
    <source>
        <dbReference type="Pfam" id="PF16344"/>
    </source>
</evidence>
<protein>
    <recommendedName>
        <fullName evidence="7">FecR family protein</fullName>
    </recommendedName>
</protein>
<dbReference type="Gene3D" id="2.60.120.1440">
    <property type="match status" value="1"/>
</dbReference>
<gene>
    <name evidence="5" type="ORF">BCY89_00180</name>
</gene>
<evidence type="ECO:0000313" key="5">
    <source>
        <dbReference type="EMBL" id="RKF41968.1"/>
    </source>
</evidence>
<proteinExistence type="predicted"/>
<evidence type="ECO:0000256" key="2">
    <source>
        <dbReference type="SAM" id="Phobius"/>
    </source>
</evidence>
<feature type="transmembrane region" description="Helical" evidence="2">
    <location>
        <begin position="81"/>
        <end position="102"/>
    </location>
</feature>
<organism evidence="5 6">
    <name type="scientific">Sphingobacterium siyangense</name>
    <dbReference type="NCBI Taxonomy" id="459529"/>
    <lineage>
        <taxon>Bacteria</taxon>
        <taxon>Pseudomonadati</taxon>
        <taxon>Bacteroidota</taxon>
        <taxon>Sphingobacteriia</taxon>
        <taxon>Sphingobacteriales</taxon>
        <taxon>Sphingobacteriaceae</taxon>
        <taxon>Sphingobacterium</taxon>
    </lineage>
</organism>
<name>A0A420G9X0_9SPHI</name>
<feature type="domain" description="Protein FecR C-terminal" evidence="4">
    <location>
        <begin position="269"/>
        <end position="334"/>
    </location>
</feature>
<evidence type="ECO:0000259" key="3">
    <source>
        <dbReference type="Pfam" id="PF04773"/>
    </source>
</evidence>
<feature type="region of interest" description="Disordered" evidence="1">
    <location>
        <begin position="346"/>
        <end position="367"/>
    </location>
</feature>
<evidence type="ECO:0008006" key="7">
    <source>
        <dbReference type="Google" id="ProtNLM"/>
    </source>
</evidence>
<comment type="caution">
    <text evidence="5">The sequence shown here is derived from an EMBL/GenBank/DDBJ whole genome shotgun (WGS) entry which is preliminary data.</text>
</comment>
<dbReference type="EMBL" id="MCAQ01000001">
    <property type="protein sequence ID" value="RKF41968.1"/>
    <property type="molecule type" value="Genomic_DNA"/>
</dbReference>
<dbReference type="RefSeq" id="WP_120332373.1">
    <property type="nucleotide sequence ID" value="NZ_MCAQ01000001.1"/>
</dbReference>
<keyword evidence="2" id="KW-0812">Transmembrane</keyword>
<dbReference type="PANTHER" id="PTHR30273:SF2">
    <property type="entry name" value="PROTEIN FECR"/>
    <property type="match status" value="1"/>
</dbReference>
<dbReference type="AlphaFoldDB" id="A0A420G9X0"/>
<keyword evidence="2" id="KW-1133">Transmembrane helix</keyword>
<dbReference type="Pfam" id="PF16344">
    <property type="entry name" value="FecR_C"/>
    <property type="match status" value="2"/>
</dbReference>
<keyword evidence="2" id="KW-0472">Membrane</keyword>
<dbReference type="GO" id="GO:0016989">
    <property type="term" value="F:sigma factor antagonist activity"/>
    <property type="evidence" value="ECO:0007669"/>
    <property type="project" value="TreeGrafter"/>
</dbReference>
<dbReference type="Proteomes" id="UP000286402">
    <property type="component" value="Unassembled WGS sequence"/>
</dbReference>
<dbReference type="InterPro" id="IPR012373">
    <property type="entry name" value="Ferrdict_sens_TM"/>
</dbReference>
<reference evidence="5 6" key="1">
    <citation type="submission" date="2016-07" db="EMBL/GenBank/DDBJ databases">
        <title>Genome analysis of Sphingobacterium siyangense T12B17.</title>
        <authorList>
            <person name="Xu D."/>
            <person name="Su Y."/>
            <person name="Zheng S."/>
        </authorList>
    </citation>
    <scope>NUCLEOTIDE SEQUENCE [LARGE SCALE GENOMIC DNA]</scope>
    <source>
        <strain evidence="5 6">T12B17</strain>
    </source>
</reference>
<evidence type="ECO:0000256" key="1">
    <source>
        <dbReference type="SAM" id="MobiDB-lite"/>
    </source>
</evidence>
<accession>A0A420G9X0</accession>
<feature type="domain" description="Protein FecR C-terminal" evidence="4">
    <location>
        <begin position="372"/>
        <end position="436"/>
    </location>
</feature>
<dbReference type="Gene3D" id="3.55.50.30">
    <property type="match status" value="2"/>
</dbReference>
<keyword evidence="6" id="KW-1185">Reference proteome</keyword>
<evidence type="ECO:0000313" key="6">
    <source>
        <dbReference type="Proteomes" id="UP000286402"/>
    </source>
</evidence>
<feature type="domain" description="FecR protein" evidence="3">
    <location>
        <begin position="123"/>
        <end position="210"/>
    </location>
</feature>
<dbReference type="PANTHER" id="PTHR30273">
    <property type="entry name" value="PERIPLASMIC SIGNAL SENSOR AND SIGMA FACTOR ACTIVATOR FECR-RELATED"/>
    <property type="match status" value="1"/>
</dbReference>
<dbReference type="Pfam" id="PF04773">
    <property type="entry name" value="FecR"/>
    <property type="match status" value="1"/>
</dbReference>